<proteinExistence type="predicted"/>
<evidence type="ECO:0000256" key="1">
    <source>
        <dbReference type="SAM" id="MobiDB-lite"/>
    </source>
</evidence>
<feature type="compositionally biased region" description="Basic and acidic residues" evidence="1">
    <location>
        <begin position="25"/>
        <end position="37"/>
    </location>
</feature>
<evidence type="ECO:0000313" key="3">
    <source>
        <dbReference type="Proteomes" id="UP000610931"/>
    </source>
</evidence>
<gene>
    <name evidence="2" type="ORF">JF259_07380</name>
</gene>
<name>A0A8J7IHE0_9FLAO</name>
<evidence type="ECO:0000313" key="2">
    <source>
        <dbReference type="EMBL" id="MBJ6367906.1"/>
    </source>
</evidence>
<dbReference type="RefSeq" id="WP_199114670.1">
    <property type="nucleotide sequence ID" value="NZ_JAELVQ010000007.1"/>
</dbReference>
<comment type="caution">
    <text evidence="2">The sequence shown here is derived from an EMBL/GenBank/DDBJ whole genome shotgun (WGS) entry which is preliminary data.</text>
</comment>
<reference evidence="2" key="1">
    <citation type="submission" date="2020-12" db="EMBL/GenBank/DDBJ databases">
        <title>Snuella sp. nov., isolated from sediment in Incheon.</title>
        <authorList>
            <person name="Kim W."/>
        </authorList>
    </citation>
    <scope>NUCLEOTIDE SEQUENCE</scope>
    <source>
        <strain evidence="2">CAU 1569</strain>
    </source>
</reference>
<accession>A0A8J7IHE0</accession>
<dbReference type="AlphaFoldDB" id="A0A8J7IHE0"/>
<keyword evidence="3" id="KW-1185">Reference proteome</keyword>
<organism evidence="2 3">
    <name type="scientific">Snuella sedimenti</name>
    <dbReference type="NCBI Taxonomy" id="2798802"/>
    <lineage>
        <taxon>Bacteria</taxon>
        <taxon>Pseudomonadati</taxon>
        <taxon>Bacteroidota</taxon>
        <taxon>Flavobacteriia</taxon>
        <taxon>Flavobacteriales</taxon>
        <taxon>Flavobacteriaceae</taxon>
        <taxon>Snuella</taxon>
    </lineage>
</organism>
<dbReference type="EMBL" id="JAELVQ010000007">
    <property type="protein sequence ID" value="MBJ6367906.1"/>
    <property type="molecule type" value="Genomic_DNA"/>
</dbReference>
<sequence>MPKKENEFRKAKKKKNLKLPSFPKEGNEFREAEERGVHNSSLLSQREVPVS</sequence>
<feature type="region of interest" description="Disordered" evidence="1">
    <location>
        <begin position="1"/>
        <end position="51"/>
    </location>
</feature>
<protein>
    <submittedName>
        <fullName evidence="2">Uncharacterized protein</fullName>
    </submittedName>
</protein>
<dbReference type="Proteomes" id="UP000610931">
    <property type="component" value="Unassembled WGS sequence"/>
</dbReference>